<name>A0A8C0EEZ8_BUBBB</name>
<feature type="region of interest" description="Disordered" evidence="1">
    <location>
        <begin position="1"/>
        <end position="88"/>
    </location>
</feature>
<organism evidence="2 3">
    <name type="scientific">Bubo bubo</name>
    <name type="common">Eurasian eagle-owl</name>
    <name type="synonym">Strix bubo</name>
    <dbReference type="NCBI Taxonomy" id="30461"/>
    <lineage>
        <taxon>Eukaryota</taxon>
        <taxon>Metazoa</taxon>
        <taxon>Chordata</taxon>
        <taxon>Craniata</taxon>
        <taxon>Vertebrata</taxon>
        <taxon>Euteleostomi</taxon>
        <taxon>Archelosauria</taxon>
        <taxon>Archosauria</taxon>
        <taxon>Dinosauria</taxon>
        <taxon>Saurischia</taxon>
        <taxon>Theropoda</taxon>
        <taxon>Coelurosauria</taxon>
        <taxon>Aves</taxon>
        <taxon>Neognathae</taxon>
        <taxon>Neoaves</taxon>
        <taxon>Telluraves</taxon>
        <taxon>Strigiformes</taxon>
        <taxon>Strigidae</taxon>
        <taxon>Bubo</taxon>
    </lineage>
</organism>
<feature type="compositionally biased region" description="Basic and acidic residues" evidence="1">
    <location>
        <begin position="10"/>
        <end position="19"/>
    </location>
</feature>
<proteinExistence type="predicted"/>
<evidence type="ECO:0000256" key="1">
    <source>
        <dbReference type="SAM" id="MobiDB-lite"/>
    </source>
</evidence>
<keyword evidence="3" id="KW-1185">Reference proteome</keyword>
<evidence type="ECO:0000313" key="3">
    <source>
        <dbReference type="Proteomes" id="UP000694567"/>
    </source>
</evidence>
<dbReference type="Ensembl" id="ENSBOBT00000002957.1">
    <property type="protein sequence ID" value="ENSBOBP00000002877.1"/>
    <property type="gene ID" value="ENSBOBG00000002023.1"/>
</dbReference>
<dbReference type="AlphaFoldDB" id="A0A8C0EEZ8"/>
<evidence type="ECO:0000313" key="2">
    <source>
        <dbReference type="Ensembl" id="ENSBOBP00000002877.1"/>
    </source>
</evidence>
<sequence>LLSGALMGRGSRESGHGHGPESALKSQPGTLLPVLTADPGQASPNRRRTASCQNTPLLHPPLAGDAQAAQRRWAGEQGAGGAGTHGAG</sequence>
<dbReference type="Proteomes" id="UP000694567">
    <property type="component" value="Unplaced"/>
</dbReference>
<protein>
    <submittedName>
        <fullName evidence="2">Uncharacterized protein</fullName>
    </submittedName>
</protein>
<feature type="compositionally biased region" description="Low complexity" evidence="1">
    <location>
        <begin position="66"/>
        <end position="76"/>
    </location>
</feature>
<reference evidence="2" key="1">
    <citation type="submission" date="2025-08" db="UniProtKB">
        <authorList>
            <consortium name="Ensembl"/>
        </authorList>
    </citation>
    <scope>IDENTIFICATION</scope>
</reference>
<accession>A0A8C0EEZ8</accession>
<reference evidence="2" key="2">
    <citation type="submission" date="2025-09" db="UniProtKB">
        <authorList>
            <consortium name="Ensembl"/>
        </authorList>
    </citation>
    <scope>IDENTIFICATION</scope>
</reference>
<feature type="compositionally biased region" description="Gly residues" evidence="1">
    <location>
        <begin position="77"/>
        <end position="88"/>
    </location>
</feature>